<keyword evidence="3 5" id="KW-1133">Transmembrane helix</keyword>
<organism evidence="6 7">
    <name type="scientific">Aspergillus viridinutans</name>
    <dbReference type="NCBI Taxonomy" id="75553"/>
    <lineage>
        <taxon>Eukaryota</taxon>
        <taxon>Fungi</taxon>
        <taxon>Dikarya</taxon>
        <taxon>Ascomycota</taxon>
        <taxon>Pezizomycotina</taxon>
        <taxon>Eurotiomycetes</taxon>
        <taxon>Eurotiomycetidae</taxon>
        <taxon>Eurotiales</taxon>
        <taxon>Aspergillaceae</taxon>
        <taxon>Aspergillus</taxon>
        <taxon>Aspergillus subgen. Fumigati</taxon>
    </lineage>
</organism>
<dbReference type="RefSeq" id="XP_043124076.1">
    <property type="nucleotide sequence ID" value="XM_043268141.1"/>
</dbReference>
<name>A0A9P3BQF6_ASPVI</name>
<evidence type="ECO:0000256" key="3">
    <source>
        <dbReference type="ARBA" id="ARBA00022989"/>
    </source>
</evidence>
<feature type="transmembrane region" description="Helical" evidence="5">
    <location>
        <begin position="25"/>
        <end position="47"/>
    </location>
</feature>
<dbReference type="OrthoDB" id="3358017at2759"/>
<dbReference type="Proteomes" id="UP000710440">
    <property type="component" value="Unassembled WGS sequence"/>
</dbReference>
<dbReference type="GO" id="GO:0016020">
    <property type="term" value="C:membrane"/>
    <property type="evidence" value="ECO:0007669"/>
    <property type="project" value="UniProtKB-SubCell"/>
</dbReference>
<evidence type="ECO:0000313" key="7">
    <source>
        <dbReference type="Proteomes" id="UP000710440"/>
    </source>
</evidence>
<evidence type="ECO:0000256" key="5">
    <source>
        <dbReference type="SAM" id="Phobius"/>
    </source>
</evidence>
<protein>
    <recommendedName>
        <fullName evidence="8">RTA1 domain protein</fullName>
    </recommendedName>
</protein>
<sequence>MHWWAGGGLLAAAKTQDKVNMGEYMIIGGLFVQILFFGFFMIVSVIFHRRMLATPMHHMMSAELPWNHYMRILYTVSVLIMIRSVYRVAEYVQGSDGYLQSKEVFIYVFDAGLMFACCIILIASHPSKLLSHTQGGYKVDSDLEMLKPERA</sequence>
<gene>
    <name evidence="6" type="ORF">Aspvir_004919</name>
</gene>
<dbReference type="PANTHER" id="PTHR31465:SF33">
    <property type="entry name" value="DOMAIN PROTEIN, PUTATIVE (AFU_ORTHOLOGUE AFUA_5G01310)-RELATED"/>
    <property type="match status" value="1"/>
</dbReference>
<dbReference type="AlphaFoldDB" id="A0A9P3BQF6"/>
<reference evidence="6 7" key="1">
    <citation type="submission" date="2021-02" db="EMBL/GenBank/DDBJ databases">
        <title>Pan-genome distribution and transcriptional activeness of fungal secondary metabolism genes in Aspergillus section Fumigati.</title>
        <authorList>
            <person name="Takahashi H."/>
            <person name="Umemura M."/>
            <person name="Ninomiya A."/>
            <person name="Kusuya Y."/>
            <person name="Urayama S."/>
            <person name="Shimizu M."/>
            <person name="Watanabe A."/>
            <person name="Kamei K."/>
            <person name="Yaguchi T."/>
            <person name="Hagiwara D."/>
        </authorList>
    </citation>
    <scope>NUCLEOTIDE SEQUENCE [LARGE SCALE GENOMIC DNA]</scope>
    <source>
        <strain evidence="6 7">IFM 47045</strain>
    </source>
</reference>
<accession>A0A9P3BQF6</accession>
<dbReference type="Pfam" id="PF04479">
    <property type="entry name" value="RTA1"/>
    <property type="match status" value="1"/>
</dbReference>
<dbReference type="GeneID" id="66932901"/>
<evidence type="ECO:0008006" key="8">
    <source>
        <dbReference type="Google" id="ProtNLM"/>
    </source>
</evidence>
<comment type="caution">
    <text evidence="6">The sequence shown here is derived from an EMBL/GenBank/DDBJ whole genome shotgun (WGS) entry which is preliminary data.</text>
</comment>
<proteinExistence type="predicted"/>
<feature type="transmembrane region" description="Helical" evidence="5">
    <location>
        <begin position="106"/>
        <end position="124"/>
    </location>
</feature>
<evidence type="ECO:0000256" key="1">
    <source>
        <dbReference type="ARBA" id="ARBA00004141"/>
    </source>
</evidence>
<evidence type="ECO:0000256" key="2">
    <source>
        <dbReference type="ARBA" id="ARBA00022692"/>
    </source>
</evidence>
<dbReference type="EMBL" id="BOPL01000002">
    <property type="protein sequence ID" value="GIK00890.1"/>
    <property type="molecule type" value="Genomic_DNA"/>
</dbReference>
<keyword evidence="2 5" id="KW-0812">Transmembrane</keyword>
<evidence type="ECO:0000313" key="6">
    <source>
        <dbReference type="EMBL" id="GIK00890.1"/>
    </source>
</evidence>
<feature type="transmembrane region" description="Helical" evidence="5">
    <location>
        <begin position="68"/>
        <end position="86"/>
    </location>
</feature>
<keyword evidence="4 5" id="KW-0472">Membrane</keyword>
<keyword evidence="7" id="KW-1185">Reference proteome</keyword>
<dbReference type="PANTHER" id="PTHR31465">
    <property type="entry name" value="PROTEIN RTA1-RELATED"/>
    <property type="match status" value="1"/>
</dbReference>
<dbReference type="InterPro" id="IPR007568">
    <property type="entry name" value="RTA1"/>
</dbReference>
<evidence type="ECO:0000256" key="4">
    <source>
        <dbReference type="ARBA" id="ARBA00023136"/>
    </source>
</evidence>
<comment type="subcellular location">
    <subcellularLocation>
        <location evidence="1">Membrane</location>
        <topology evidence="1">Multi-pass membrane protein</topology>
    </subcellularLocation>
</comment>